<protein>
    <submittedName>
        <fullName evidence="1">Uncharacterized protein</fullName>
    </submittedName>
</protein>
<dbReference type="EMBL" id="GBRH01240186">
    <property type="protein sequence ID" value="JAD57709.1"/>
    <property type="molecule type" value="Transcribed_RNA"/>
</dbReference>
<organism evidence="1">
    <name type="scientific">Arundo donax</name>
    <name type="common">Giant reed</name>
    <name type="synonym">Donax arundinaceus</name>
    <dbReference type="NCBI Taxonomy" id="35708"/>
    <lineage>
        <taxon>Eukaryota</taxon>
        <taxon>Viridiplantae</taxon>
        <taxon>Streptophyta</taxon>
        <taxon>Embryophyta</taxon>
        <taxon>Tracheophyta</taxon>
        <taxon>Spermatophyta</taxon>
        <taxon>Magnoliopsida</taxon>
        <taxon>Liliopsida</taxon>
        <taxon>Poales</taxon>
        <taxon>Poaceae</taxon>
        <taxon>PACMAD clade</taxon>
        <taxon>Arundinoideae</taxon>
        <taxon>Arundineae</taxon>
        <taxon>Arundo</taxon>
    </lineage>
</organism>
<evidence type="ECO:0000313" key="1">
    <source>
        <dbReference type="EMBL" id="JAD57709.1"/>
    </source>
</evidence>
<dbReference type="AlphaFoldDB" id="A0A0A9B157"/>
<name>A0A0A9B157_ARUDO</name>
<reference evidence="1" key="2">
    <citation type="journal article" date="2015" name="Data Brief">
        <title>Shoot transcriptome of the giant reed, Arundo donax.</title>
        <authorList>
            <person name="Barrero R.A."/>
            <person name="Guerrero F.D."/>
            <person name="Moolhuijzen P."/>
            <person name="Goolsby J.A."/>
            <person name="Tidwell J."/>
            <person name="Bellgard S.E."/>
            <person name="Bellgard M.I."/>
        </authorList>
    </citation>
    <scope>NUCLEOTIDE SEQUENCE</scope>
    <source>
        <tissue evidence="1">Shoot tissue taken approximately 20 cm above the soil surface</tissue>
    </source>
</reference>
<accession>A0A0A9B157</accession>
<reference evidence="1" key="1">
    <citation type="submission" date="2014-09" db="EMBL/GenBank/DDBJ databases">
        <authorList>
            <person name="Magalhaes I.L.F."/>
            <person name="Oliveira U."/>
            <person name="Santos F.R."/>
            <person name="Vidigal T.H.D.A."/>
            <person name="Brescovit A.D."/>
            <person name="Santos A.J."/>
        </authorList>
    </citation>
    <scope>NUCLEOTIDE SEQUENCE</scope>
    <source>
        <tissue evidence="1">Shoot tissue taken approximately 20 cm above the soil surface</tissue>
    </source>
</reference>
<proteinExistence type="predicted"/>
<sequence>MLLTRSSSFNTAEFDQDDHWSGQVVRTPREVAQSSSVPIFFFARGRTSTAS</sequence>